<organism evidence="2 3">
    <name type="scientific">Paenibacillus sophorae</name>
    <dbReference type="NCBI Taxonomy" id="1333845"/>
    <lineage>
        <taxon>Bacteria</taxon>
        <taxon>Bacillati</taxon>
        <taxon>Bacillota</taxon>
        <taxon>Bacilli</taxon>
        <taxon>Bacillales</taxon>
        <taxon>Paenibacillaceae</taxon>
        <taxon>Paenibacillus</taxon>
    </lineage>
</organism>
<keyword evidence="3" id="KW-1185">Reference proteome</keyword>
<gene>
    <name evidence="2" type="ORF">KP014_26475</name>
</gene>
<dbReference type="RefSeq" id="WP_139210660.1">
    <property type="nucleotide sequence ID" value="NZ_CP076607.1"/>
</dbReference>
<dbReference type="Proteomes" id="UP000683429">
    <property type="component" value="Chromosome"/>
</dbReference>
<evidence type="ECO:0000313" key="3">
    <source>
        <dbReference type="Proteomes" id="UP000683429"/>
    </source>
</evidence>
<dbReference type="EMBL" id="CP076607">
    <property type="protein sequence ID" value="QWU15382.1"/>
    <property type="molecule type" value="Genomic_DNA"/>
</dbReference>
<name>A0ABX8HEH4_9BACL</name>
<evidence type="ECO:0000313" key="2">
    <source>
        <dbReference type="EMBL" id="QWU15382.1"/>
    </source>
</evidence>
<keyword evidence="1" id="KW-0812">Transmembrane</keyword>
<reference evidence="2 3" key="1">
    <citation type="submission" date="2021-06" db="EMBL/GenBank/DDBJ databases">
        <title>Whole genome sequence of Paenibacillus sophorae DSM23020 for comparative genomics.</title>
        <authorList>
            <person name="Kim M.-J."/>
            <person name="Lee G."/>
            <person name="Shin J.-H."/>
        </authorList>
    </citation>
    <scope>NUCLEOTIDE SEQUENCE [LARGE SCALE GENOMIC DNA]</scope>
    <source>
        <strain evidence="2 3">DSM 23020</strain>
    </source>
</reference>
<protein>
    <submittedName>
        <fullName evidence="2">Potassium-transporting ATPase subunit F</fullName>
    </submittedName>
</protein>
<proteinExistence type="predicted"/>
<feature type="transmembrane region" description="Helical" evidence="1">
    <location>
        <begin position="6"/>
        <end position="26"/>
    </location>
</feature>
<sequence length="29" mass="3105">MATVVIIAGLAAAAMFVYLLYVLFWGDGK</sequence>
<keyword evidence="1" id="KW-1133">Transmembrane helix</keyword>
<keyword evidence="1" id="KW-0472">Membrane</keyword>
<evidence type="ECO:0000256" key="1">
    <source>
        <dbReference type="SAM" id="Phobius"/>
    </source>
</evidence>
<accession>A0ABX8HEH4</accession>